<dbReference type="EMBL" id="GBXM01102558">
    <property type="protein sequence ID" value="JAH06019.1"/>
    <property type="molecule type" value="Transcribed_RNA"/>
</dbReference>
<dbReference type="AlphaFoldDB" id="A0A0E9PND5"/>
<accession>A0A0E9PND5</accession>
<sequence>MEFPSSLYPGQINSVLLILPSSHQEDRGRSVYSPALFHKHVLMNDIKHPQILLSAVCT</sequence>
<protein>
    <submittedName>
        <fullName evidence="1">Uncharacterized protein</fullName>
    </submittedName>
</protein>
<proteinExistence type="predicted"/>
<name>A0A0E9PND5_ANGAN</name>
<reference evidence="1" key="2">
    <citation type="journal article" date="2015" name="Fish Shellfish Immunol.">
        <title>Early steps in the European eel (Anguilla anguilla)-Vibrio vulnificus interaction in the gills: Role of the RtxA13 toxin.</title>
        <authorList>
            <person name="Callol A."/>
            <person name="Pajuelo D."/>
            <person name="Ebbesson L."/>
            <person name="Teles M."/>
            <person name="MacKenzie S."/>
            <person name="Amaro C."/>
        </authorList>
    </citation>
    <scope>NUCLEOTIDE SEQUENCE</scope>
</reference>
<evidence type="ECO:0000313" key="1">
    <source>
        <dbReference type="EMBL" id="JAH06019.1"/>
    </source>
</evidence>
<organism evidence="1">
    <name type="scientific">Anguilla anguilla</name>
    <name type="common">European freshwater eel</name>
    <name type="synonym">Muraena anguilla</name>
    <dbReference type="NCBI Taxonomy" id="7936"/>
    <lineage>
        <taxon>Eukaryota</taxon>
        <taxon>Metazoa</taxon>
        <taxon>Chordata</taxon>
        <taxon>Craniata</taxon>
        <taxon>Vertebrata</taxon>
        <taxon>Euteleostomi</taxon>
        <taxon>Actinopterygii</taxon>
        <taxon>Neopterygii</taxon>
        <taxon>Teleostei</taxon>
        <taxon>Anguilliformes</taxon>
        <taxon>Anguillidae</taxon>
        <taxon>Anguilla</taxon>
    </lineage>
</organism>
<reference evidence="1" key="1">
    <citation type="submission" date="2014-11" db="EMBL/GenBank/DDBJ databases">
        <authorList>
            <person name="Amaro Gonzalez C."/>
        </authorList>
    </citation>
    <scope>NUCLEOTIDE SEQUENCE</scope>
</reference>